<comment type="caution">
    <text evidence="1">The sequence shown here is derived from an EMBL/GenBank/DDBJ whole genome shotgun (WGS) entry which is preliminary data.</text>
</comment>
<sequence>MGVEDDFVMTLPQGTSQTTFMKPIGHFAIDENLRRLLVTELHTENEVVESGLPFQIHKYHSLSPLETVDIFDASGPIKMQAMKAQSIVDGRHYSLHRITSAHAANQAALGEVDKWKLVQNPSIAQVHEAFTTRAFGDSSLIIVRDYKPLASSLKVKIVDSRTLVSEAFLWSIVLQLTSALRAVHSAGLAMHTLSVSTVILSPANRIYLNTCGLADVLSLRDRVNIDASQQGDLHAIGQILNIILGVNPENIVSMAGQAPVLIPGVSFSTDFKELFSYLNGRLTPVIAIDDILRLAGSRVFAELDGVRREADLLHSNIRLEMSNGRLTRLMCKMNFVTERADNSMDPEWSETGDRYLIKLFRDYVFHLVNENGRPVTDMAHVIGNLNKLDAGSTEKVMLMSRDEKSCLVVSYAEIKRCVEDSYKELMKSPKVWK</sequence>
<evidence type="ECO:0000313" key="1">
    <source>
        <dbReference type="EMBL" id="KAJ1892512.1"/>
    </source>
</evidence>
<gene>
    <name evidence="1" type="primary">PAN3_1</name>
    <name evidence="1" type="ORF">LPJ66_006301</name>
</gene>
<protein>
    <submittedName>
        <fullName evidence="1">PAB-dependent poly(A)-specific ribonuclease subunit 3</fullName>
    </submittedName>
</protein>
<evidence type="ECO:0000313" key="2">
    <source>
        <dbReference type="Proteomes" id="UP001150581"/>
    </source>
</evidence>
<keyword evidence="2" id="KW-1185">Reference proteome</keyword>
<organism evidence="1 2">
    <name type="scientific">Kickxella alabastrina</name>
    <dbReference type="NCBI Taxonomy" id="61397"/>
    <lineage>
        <taxon>Eukaryota</taxon>
        <taxon>Fungi</taxon>
        <taxon>Fungi incertae sedis</taxon>
        <taxon>Zoopagomycota</taxon>
        <taxon>Kickxellomycotina</taxon>
        <taxon>Kickxellomycetes</taxon>
        <taxon>Kickxellales</taxon>
        <taxon>Kickxellaceae</taxon>
        <taxon>Kickxella</taxon>
    </lineage>
</organism>
<name>A0ACC1IC37_9FUNG</name>
<accession>A0ACC1IC37</accession>
<proteinExistence type="predicted"/>
<reference evidence="1" key="1">
    <citation type="submission" date="2022-07" db="EMBL/GenBank/DDBJ databases">
        <title>Phylogenomic reconstructions and comparative analyses of Kickxellomycotina fungi.</title>
        <authorList>
            <person name="Reynolds N.K."/>
            <person name="Stajich J.E."/>
            <person name="Barry K."/>
            <person name="Grigoriev I.V."/>
            <person name="Crous P."/>
            <person name="Smith M.E."/>
        </authorList>
    </citation>
    <scope>NUCLEOTIDE SEQUENCE</scope>
    <source>
        <strain evidence="1">Benny 63K</strain>
    </source>
</reference>
<dbReference type="EMBL" id="JANBPG010000980">
    <property type="protein sequence ID" value="KAJ1892512.1"/>
    <property type="molecule type" value="Genomic_DNA"/>
</dbReference>
<dbReference type="Proteomes" id="UP001150581">
    <property type="component" value="Unassembled WGS sequence"/>
</dbReference>